<organism evidence="3 4">
    <name type="scientific">Nitrincola tibetensis</name>
    <dbReference type="NCBI Taxonomy" id="2219697"/>
    <lineage>
        <taxon>Bacteria</taxon>
        <taxon>Pseudomonadati</taxon>
        <taxon>Pseudomonadota</taxon>
        <taxon>Gammaproteobacteria</taxon>
        <taxon>Oceanospirillales</taxon>
        <taxon>Oceanospirillaceae</taxon>
        <taxon>Nitrincola</taxon>
    </lineage>
</organism>
<dbReference type="GO" id="GO:0003677">
    <property type="term" value="F:DNA binding"/>
    <property type="evidence" value="ECO:0007669"/>
    <property type="project" value="InterPro"/>
</dbReference>
<gene>
    <name evidence="3" type="ORF">DN062_18415</name>
</gene>
<dbReference type="Proteomes" id="UP000250744">
    <property type="component" value="Unassembled WGS sequence"/>
</dbReference>
<name>A0A364NHA3_9GAMM</name>
<evidence type="ECO:0000256" key="2">
    <source>
        <dbReference type="SAM" id="Coils"/>
    </source>
</evidence>
<keyword evidence="2" id="KW-0175">Coiled coil</keyword>
<dbReference type="InterPro" id="IPR002514">
    <property type="entry name" value="Transposase_8"/>
</dbReference>
<dbReference type="SUPFAM" id="SSF46689">
    <property type="entry name" value="Homeodomain-like"/>
    <property type="match status" value="1"/>
</dbReference>
<dbReference type="InterPro" id="IPR009057">
    <property type="entry name" value="Homeodomain-like_sf"/>
</dbReference>
<dbReference type="EMBL" id="QKRX01000044">
    <property type="protein sequence ID" value="RAU16401.1"/>
    <property type="molecule type" value="Genomic_DNA"/>
</dbReference>
<keyword evidence="4" id="KW-1185">Reference proteome</keyword>
<evidence type="ECO:0000313" key="4">
    <source>
        <dbReference type="Proteomes" id="UP000250744"/>
    </source>
</evidence>
<evidence type="ECO:0000313" key="3">
    <source>
        <dbReference type="EMBL" id="RAU16401.1"/>
    </source>
</evidence>
<accession>A0A364NHA3</accession>
<dbReference type="OrthoDB" id="9813126at2"/>
<evidence type="ECO:0008006" key="5">
    <source>
        <dbReference type="Google" id="ProtNLM"/>
    </source>
</evidence>
<proteinExistence type="inferred from homology"/>
<protein>
    <recommendedName>
        <fullName evidence="5">Transposase</fullName>
    </recommendedName>
</protein>
<dbReference type="GO" id="GO:0006313">
    <property type="term" value="P:DNA transposition"/>
    <property type="evidence" value="ECO:0007669"/>
    <property type="project" value="InterPro"/>
</dbReference>
<reference evidence="3 4" key="1">
    <citation type="submission" date="2018-06" db="EMBL/GenBank/DDBJ databases">
        <title>Nitrincola tibetense sp. nov., isolated from Lake XuguoCo on Tibetan Plateau.</title>
        <authorList>
            <person name="Xing P."/>
        </authorList>
    </citation>
    <scope>NUCLEOTIDE SEQUENCE [LARGE SCALE GENOMIC DNA]</scope>
    <source>
        <strain evidence="4">xg18</strain>
    </source>
</reference>
<evidence type="ECO:0000256" key="1">
    <source>
        <dbReference type="ARBA" id="ARBA00009964"/>
    </source>
</evidence>
<comment type="caution">
    <text evidence="3">The sequence shown here is derived from an EMBL/GenBank/DDBJ whole genome shotgun (WGS) entry which is preliminary data.</text>
</comment>
<dbReference type="AlphaFoldDB" id="A0A364NHA3"/>
<feature type="coiled-coil region" evidence="2">
    <location>
        <begin position="114"/>
        <end position="148"/>
    </location>
</feature>
<dbReference type="GO" id="GO:0004803">
    <property type="term" value="F:transposase activity"/>
    <property type="evidence" value="ECO:0007669"/>
    <property type="project" value="InterPro"/>
</dbReference>
<dbReference type="Pfam" id="PF01527">
    <property type="entry name" value="HTH_Tnp_1"/>
    <property type="match status" value="1"/>
</dbReference>
<sequence length="166" mass="19143">MPSYSEERKQAILSKLLPPLNMTVAEVARSEGIGLQTLYNWRYKAKQQGRPVPGNKPTPDHWSAEAKLATVIETASLNEAELSEYCRAKGLYVEQVKEWKADSLRGFMSSREQELEAKRQRQADHREIKQLKRELRQKEKALAETAAILVLRKKLNALWENDHEDD</sequence>
<comment type="similarity">
    <text evidence="1">Belongs to the transposase 8 family.</text>
</comment>